<dbReference type="GO" id="GO:0016787">
    <property type="term" value="F:hydrolase activity"/>
    <property type="evidence" value="ECO:0007669"/>
    <property type="project" value="UniProtKB-KW"/>
</dbReference>
<dbReference type="InterPro" id="IPR044946">
    <property type="entry name" value="Restrct_endonuc_typeI_TRD_sf"/>
</dbReference>
<keyword evidence="4" id="KW-0175">Coiled coil</keyword>
<evidence type="ECO:0000259" key="5">
    <source>
        <dbReference type="Pfam" id="PF01420"/>
    </source>
</evidence>
<organism evidence="6 7">
    <name type="scientific">Flavobacterium jumunjinense</name>
    <dbReference type="NCBI Taxonomy" id="998845"/>
    <lineage>
        <taxon>Bacteria</taxon>
        <taxon>Pseudomonadati</taxon>
        <taxon>Bacteroidota</taxon>
        <taxon>Flavobacteriia</taxon>
        <taxon>Flavobacteriales</taxon>
        <taxon>Flavobacteriaceae</taxon>
        <taxon>Flavobacterium</taxon>
    </lineage>
</organism>
<keyword evidence="6" id="KW-0255">Endonuclease</keyword>
<dbReference type="InterPro" id="IPR051212">
    <property type="entry name" value="Type-I_RE_S_subunit"/>
</dbReference>
<dbReference type="CDD" id="cd17246">
    <property type="entry name" value="RMtype1_S_SonII-TRD2-CR2_like"/>
    <property type="match status" value="1"/>
</dbReference>
<dbReference type="InterPro" id="IPR000055">
    <property type="entry name" value="Restrct_endonuc_typeI_TRD"/>
</dbReference>
<evidence type="ECO:0000313" key="6">
    <source>
        <dbReference type="EMBL" id="MFB9097600.1"/>
    </source>
</evidence>
<keyword evidence="3" id="KW-0238">DNA-binding</keyword>
<evidence type="ECO:0000256" key="2">
    <source>
        <dbReference type="ARBA" id="ARBA00022747"/>
    </source>
</evidence>
<protein>
    <submittedName>
        <fullName evidence="6">Restriction endonuclease subunit S</fullName>
        <ecNumber evidence="6">3.1.21.-</ecNumber>
    </submittedName>
</protein>
<comment type="similarity">
    <text evidence="1">Belongs to the type-I restriction system S methylase family.</text>
</comment>
<dbReference type="RefSeq" id="WP_236455362.1">
    <property type="nucleotide sequence ID" value="NZ_CBCSGE010000004.1"/>
</dbReference>
<reference evidence="6 7" key="1">
    <citation type="submission" date="2024-09" db="EMBL/GenBank/DDBJ databases">
        <authorList>
            <person name="Sun Q."/>
            <person name="Mori K."/>
        </authorList>
    </citation>
    <scope>NUCLEOTIDE SEQUENCE [LARGE SCALE GENOMIC DNA]</scope>
    <source>
        <strain evidence="6 7">CECT 7955</strain>
    </source>
</reference>
<dbReference type="PANTHER" id="PTHR43140:SF1">
    <property type="entry name" value="TYPE I RESTRICTION ENZYME ECOKI SPECIFICITY SUBUNIT"/>
    <property type="match status" value="1"/>
</dbReference>
<name>A0ABV5GRV5_9FLAO</name>
<gene>
    <name evidence="6" type="ORF">ACFFVF_13845</name>
</gene>
<keyword evidence="6" id="KW-0378">Hydrolase</keyword>
<dbReference type="Gene3D" id="3.90.220.20">
    <property type="entry name" value="DNA methylase specificity domains"/>
    <property type="match status" value="2"/>
</dbReference>
<evidence type="ECO:0000256" key="1">
    <source>
        <dbReference type="ARBA" id="ARBA00010923"/>
    </source>
</evidence>
<dbReference type="EC" id="3.1.21.-" evidence="6"/>
<dbReference type="SUPFAM" id="SSF116734">
    <property type="entry name" value="DNA methylase specificity domain"/>
    <property type="match status" value="2"/>
</dbReference>
<feature type="domain" description="Type I restriction modification DNA specificity" evidence="5">
    <location>
        <begin position="7"/>
        <end position="181"/>
    </location>
</feature>
<evidence type="ECO:0000256" key="4">
    <source>
        <dbReference type="SAM" id="Coils"/>
    </source>
</evidence>
<dbReference type="EMBL" id="JBHMEY010000060">
    <property type="protein sequence ID" value="MFB9097600.1"/>
    <property type="molecule type" value="Genomic_DNA"/>
</dbReference>
<feature type="coiled-coil region" evidence="4">
    <location>
        <begin position="169"/>
        <end position="196"/>
    </location>
</feature>
<evidence type="ECO:0000313" key="7">
    <source>
        <dbReference type="Proteomes" id="UP001589607"/>
    </source>
</evidence>
<keyword evidence="6" id="KW-0540">Nuclease</keyword>
<comment type="caution">
    <text evidence="6">The sequence shown here is derived from an EMBL/GenBank/DDBJ whole genome shotgun (WGS) entry which is preliminary data.</text>
</comment>
<feature type="domain" description="Type I restriction modification DNA specificity" evidence="5">
    <location>
        <begin position="217"/>
        <end position="386"/>
    </location>
</feature>
<dbReference type="GO" id="GO:0004519">
    <property type="term" value="F:endonuclease activity"/>
    <property type="evidence" value="ECO:0007669"/>
    <property type="project" value="UniProtKB-KW"/>
</dbReference>
<keyword evidence="7" id="KW-1185">Reference proteome</keyword>
<dbReference type="PANTHER" id="PTHR43140">
    <property type="entry name" value="TYPE-1 RESTRICTION ENZYME ECOKI SPECIFICITY PROTEIN"/>
    <property type="match status" value="1"/>
</dbReference>
<dbReference type="Pfam" id="PF01420">
    <property type="entry name" value="Methylase_S"/>
    <property type="match status" value="2"/>
</dbReference>
<proteinExistence type="inferred from homology"/>
<dbReference type="Proteomes" id="UP001589607">
    <property type="component" value="Unassembled WGS sequence"/>
</dbReference>
<keyword evidence="2" id="KW-0680">Restriction system</keyword>
<sequence length="423" mass="47999">MSDKKLPKGWKIVISSEIMDIRDGTHDTPKYVTENGIPLITSKNLKGNDIDFTKISFISEEDHFEISKRSKVENGDILFAMIGTIGNPAIIKGDANFSIKNVGLFKKNEAKILPEFFVNFLRSSFFGKQLSERKLLKGTTQRFIPLGNLRKIEIPLPPLETQQAIVSKIEELFSELDKGIEDLKTAQQQLKTYRQSVLKWAFEGKLTNENVKDGELPKGWELVKTIDVIKIINNGYTPKSQFLSQDSGEIPFIKVYNLNFNGTLNFKKNPTYIPKANHEKDLKRSICIPGDVLINIVGPPLGKVSIVTDQFPEWNINQAIVMFRPNENVISKYIAYYMQNTFTTNWLEGTSKATAGQWNVKVSTCREIPFPYCSVKEQHQIVQEIESRLSVADKMEESIAQSLLQAESLRQSILKKAFEGKLT</sequence>
<evidence type="ECO:0000256" key="3">
    <source>
        <dbReference type="ARBA" id="ARBA00023125"/>
    </source>
</evidence>
<accession>A0ABV5GRV5</accession>